<evidence type="ECO:0000313" key="4">
    <source>
        <dbReference type="EMBL" id="MFD3226223.1"/>
    </source>
</evidence>
<dbReference type="eggNOG" id="COG3518">
    <property type="taxonomic scope" value="Bacteria"/>
</dbReference>
<dbReference type="OrthoDB" id="119583at2"/>
<keyword evidence="6" id="KW-1185">Reference proteome</keyword>
<proteinExistence type="predicted"/>
<name>A0A0H3FI92_RAHSY</name>
<dbReference type="HOGENOM" id="CLU_152457_0_0_6"/>
<evidence type="ECO:0000256" key="1">
    <source>
        <dbReference type="SAM" id="MobiDB-lite"/>
    </source>
</evidence>
<evidence type="ECO:0000259" key="2">
    <source>
        <dbReference type="Pfam" id="PF04965"/>
    </source>
</evidence>
<dbReference type="Proteomes" id="UP000007257">
    <property type="component" value="Plasmid pRAHAQ01"/>
</dbReference>
<feature type="domain" description="IraD/Gp25-like" evidence="2">
    <location>
        <begin position="35"/>
        <end position="100"/>
    </location>
</feature>
<dbReference type="InterPro" id="IPR007048">
    <property type="entry name" value="IraD/Gp25-like"/>
</dbReference>
<protein>
    <submittedName>
        <fullName evidence="3">GPW/gp25 family protein</fullName>
    </submittedName>
</protein>
<dbReference type="SUPFAM" id="SSF160719">
    <property type="entry name" value="gpW/gp25-like"/>
    <property type="match status" value="1"/>
</dbReference>
<reference evidence="3 5" key="2">
    <citation type="journal article" date="2012" name="J. Bacteriol.">
        <title>Complete Genome Sequence of Rahnella sp. Strain Y9602, a Gammaproteobacterium Isolate from Metal- and Radionuclide-Contaminated Soil.</title>
        <authorList>
            <person name="Martinez R.J."/>
            <person name="Bruce D."/>
            <person name="Detter C."/>
            <person name="Goodwin L.A."/>
            <person name="Han J."/>
            <person name="Han C.S."/>
            <person name="Held B."/>
            <person name="Land M.L."/>
            <person name="Mikhailova N."/>
            <person name="Nolan M."/>
            <person name="Pennacchio L."/>
            <person name="Pitluck S."/>
            <person name="Tapia R."/>
            <person name="Woyke T."/>
            <person name="Sobecky P.A."/>
        </authorList>
    </citation>
    <scope>NUCLEOTIDE SEQUENCE [LARGE SCALE GENOMIC DNA]</scope>
    <source>
        <strain evidence="3 5">Y9602</strain>
        <plasmid evidence="3 5">pRAHAQ01</plasmid>
    </source>
</reference>
<evidence type="ECO:0000313" key="3">
    <source>
        <dbReference type="EMBL" id="ADW76495.1"/>
    </source>
</evidence>
<keyword evidence="3" id="KW-0614">Plasmid</keyword>
<reference evidence="4 6" key="3">
    <citation type="submission" date="2024-09" db="EMBL/GenBank/DDBJ databases">
        <title>Genomes of Rahnella.</title>
        <authorList>
            <person name="Mnguni F.C."/>
            <person name="Shin G.Y."/>
            <person name="Coutinho T."/>
        </authorList>
    </citation>
    <scope>NUCLEOTIDE SEQUENCE [LARGE SCALE GENOMIC DNA]</scope>
    <source>
        <strain evidence="4 6">20WA0057</strain>
    </source>
</reference>
<dbReference type="Proteomes" id="UP001598201">
    <property type="component" value="Unassembled WGS sequence"/>
</dbReference>
<reference evidence="5" key="1">
    <citation type="submission" date="2011-01" db="EMBL/GenBank/DDBJ databases">
        <title>Complete sequence of plasmid1 of Rahnella sp. Y9602.</title>
        <authorList>
            <consortium name="US DOE Joint Genome Institute"/>
            <person name="Lucas S."/>
            <person name="Copeland A."/>
            <person name="Lapidus A."/>
            <person name="Cheng J.-F."/>
            <person name="Goodwin L."/>
            <person name="Pitluck S."/>
            <person name="Lu M."/>
            <person name="Detter J.C."/>
            <person name="Han C."/>
            <person name="Tapia R."/>
            <person name="Land M."/>
            <person name="Hauser L."/>
            <person name="Kyrpides N."/>
            <person name="Ivanova N."/>
            <person name="Ovchinnikova G."/>
            <person name="Pagani I."/>
            <person name="Sobecky P.A."/>
            <person name="Martinez R.J."/>
            <person name="Woyke T."/>
        </authorList>
    </citation>
    <scope>NUCLEOTIDE SEQUENCE [LARGE SCALE GENOMIC DNA]</scope>
    <source>
        <strain evidence="5">Y9602</strain>
        <plasmid evidence="5">pRAHAQ01</plasmid>
    </source>
</reference>
<dbReference type="GeneID" id="95420853"/>
<dbReference type="EMBL" id="CP002506">
    <property type="protein sequence ID" value="ADW76495.1"/>
    <property type="molecule type" value="Genomic_DNA"/>
</dbReference>
<geneLocation type="plasmid" evidence="3 5">
    <name>pRAHAQ01</name>
</geneLocation>
<evidence type="ECO:0000313" key="6">
    <source>
        <dbReference type="Proteomes" id="UP001598201"/>
    </source>
</evidence>
<sequence>MKSLLQQLSDNNPKDQNDLIEEEDKSSTLIDEILLLLSSRPRSYRIDNIPLINESILNYGVSDVFSSDTPRLERNAIMQSRIEMALQRFEPRLKNVCVTPGEELGSLCSFIINAETFNGEVRYRLMWDDVISQFSLRD</sequence>
<dbReference type="RefSeq" id="WP_013578176.1">
    <property type="nucleotide sequence ID" value="NC_015062.1"/>
</dbReference>
<feature type="region of interest" description="Disordered" evidence="1">
    <location>
        <begin position="1"/>
        <end position="22"/>
    </location>
</feature>
<gene>
    <name evidence="3" type="ordered locus">Rahaq_4920</name>
    <name evidence="4" type="ORF">ACFPK4_22025</name>
</gene>
<feature type="compositionally biased region" description="Polar residues" evidence="1">
    <location>
        <begin position="1"/>
        <end position="11"/>
    </location>
</feature>
<dbReference type="KEGG" id="rah:Rahaq_4920"/>
<accession>A0A0H3FI92</accession>
<organism evidence="3 5">
    <name type="scientific">Rahnella sp. (strain Y9602)</name>
    <dbReference type="NCBI Taxonomy" id="2703885"/>
    <lineage>
        <taxon>Bacteria</taxon>
        <taxon>Pseudomonadati</taxon>
        <taxon>Pseudomonadota</taxon>
        <taxon>Gammaproteobacteria</taxon>
        <taxon>Enterobacterales</taxon>
        <taxon>Yersiniaceae</taxon>
        <taxon>Rahnella</taxon>
    </lineage>
</organism>
<evidence type="ECO:0000313" key="5">
    <source>
        <dbReference type="Proteomes" id="UP000007257"/>
    </source>
</evidence>
<dbReference type="AlphaFoldDB" id="A0A0H3FI92"/>
<dbReference type="EMBL" id="JBHUCJ010000077">
    <property type="protein sequence ID" value="MFD3226223.1"/>
    <property type="molecule type" value="Genomic_DNA"/>
</dbReference>
<dbReference type="Pfam" id="PF04965">
    <property type="entry name" value="GPW_gp25"/>
    <property type="match status" value="1"/>
</dbReference>